<organism evidence="1 2">
    <name type="scientific">Piloderma croceum (strain F 1598)</name>
    <dbReference type="NCBI Taxonomy" id="765440"/>
    <lineage>
        <taxon>Eukaryota</taxon>
        <taxon>Fungi</taxon>
        <taxon>Dikarya</taxon>
        <taxon>Basidiomycota</taxon>
        <taxon>Agaricomycotina</taxon>
        <taxon>Agaricomycetes</taxon>
        <taxon>Agaricomycetidae</taxon>
        <taxon>Atheliales</taxon>
        <taxon>Atheliaceae</taxon>
        <taxon>Piloderma</taxon>
    </lineage>
</organism>
<protein>
    <submittedName>
        <fullName evidence="1">Uncharacterized protein</fullName>
    </submittedName>
</protein>
<dbReference type="HOGENOM" id="CLU_1272726_0_0_1"/>
<keyword evidence="2" id="KW-1185">Reference proteome</keyword>
<dbReference type="InParanoid" id="A0A0C3AXQ0"/>
<dbReference type="AlphaFoldDB" id="A0A0C3AXQ0"/>
<gene>
    <name evidence="1" type="ORF">PILCRDRAFT_824201</name>
</gene>
<reference evidence="1 2" key="1">
    <citation type="submission" date="2014-04" db="EMBL/GenBank/DDBJ databases">
        <authorList>
            <consortium name="DOE Joint Genome Institute"/>
            <person name="Kuo A."/>
            <person name="Tarkka M."/>
            <person name="Buscot F."/>
            <person name="Kohler A."/>
            <person name="Nagy L.G."/>
            <person name="Floudas D."/>
            <person name="Copeland A."/>
            <person name="Barry K.W."/>
            <person name="Cichocki N."/>
            <person name="Veneault-Fourrey C."/>
            <person name="LaButti K."/>
            <person name="Lindquist E.A."/>
            <person name="Lipzen A."/>
            <person name="Lundell T."/>
            <person name="Morin E."/>
            <person name="Murat C."/>
            <person name="Sun H."/>
            <person name="Tunlid A."/>
            <person name="Henrissat B."/>
            <person name="Grigoriev I.V."/>
            <person name="Hibbett D.S."/>
            <person name="Martin F."/>
            <person name="Nordberg H.P."/>
            <person name="Cantor M.N."/>
            <person name="Hua S.X."/>
        </authorList>
    </citation>
    <scope>NUCLEOTIDE SEQUENCE [LARGE SCALE GENOMIC DNA]</scope>
    <source>
        <strain evidence="1 2">F 1598</strain>
    </source>
</reference>
<evidence type="ECO:0000313" key="1">
    <source>
        <dbReference type="EMBL" id="KIM78788.1"/>
    </source>
</evidence>
<name>A0A0C3AXQ0_PILCF</name>
<reference evidence="2" key="2">
    <citation type="submission" date="2015-01" db="EMBL/GenBank/DDBJ databases">
        <title>Evolutionary Origins and Diversification of the Mycorrhizal Mutualists.</title>
        <authorList>
            <consortium name="DOE Joint Genome Institute"/>
            <consortium name="Mycorrhizal Genomics Consortium"/>
            <person name="Kohler A."/>
            <person name="Kuo A."/>
            <person name="Nagy L.G."/>
            <person name="Floudas D."/>
            <person name="Copeland A."/>
            <person name="Barry K.W."/>
            <person name="Cichocki N."/>
            <person name="Veneault-Fourrey C."/>
            <person name="LaButti K."/>
            <person name="Lindquist E.A."/>
            <person name="Lipzen A."/>
            <person name="Lundell T."/>
            <person name="Morin E."/>
            <person name="Murat C."/>
            <person name="Riley R."/>
            <person name="Ohm R."/>
            <person name="Sun H."/>
            <person name="Tunlid A."/>
            <person name="Henrissat B."/>
            <person name="Grigoriev I.V."/>
            <person name="Hibbett D.S."/>
            <person name="Martin F."/>
        </authorList>
    </citation>
    <scope>NUCLEOTIDE SEQUENCE [LARGE SCALE GENOMIC DNA]</scope>
    <source>
        <strain evidence="2">F 1598</strain>
    </source>
</reference>
<dbReference type="EMBL" id="KN833014">
    <property type="protein sequence ID" value="KIM78788.1"/>
    <property type="molecule type" value="Genomic_DNA"/>
</dbReference>
<evidence type="ECO:0000313" key="2">
    <source>
        <dbReference type="Proteomes" id="UP000054166"/>
    </source>
</evidence>
<dbReference type="OrthoDB" id="4354287at2759"/>
<accession>A0A0C3AXQ0</accession>
<dbReference type="Proteomes" id="UP000054166">
    <property type="component" value="Unassembled WGS sequence"/>
</dbReference>
<proteinExistence type="predicted"/>
<sequence length="267" mass="30137">MGQARWRFIPSSLEACLRGDVKQIIMVAIGPNSSWYMQYVDHNGHHKWHSMGVPQALFDILTDAKYTESVSLGPNGAYFWKGTYGGRHCYRYLTHLPQLDGLIRIEQDDNGRILHSVSMGRTSGIALFTDGVWRSWDLSPNVMNVLRLTPKYIRNIYLSSRNDEDFVVEWMDGSVAFSVREDLLSDLQELVNSMDSAVPRSGWDGWEFFQGWQGRVGWEGFQGWQGWGVPPVYRRGGNGFSIEVARSVGNEAISGIASSVYPGCVIM</sequence>